<gene>
    <name evidence="1" type="ORF">J2T15_004666</name>
</gene>
<dbReference type="Gene3D" id="2.30.30.430">
    <property type="entry name" value="Kinase associated protein B domain"/>
    <property type="match status" value="1"/>
</dbReference>
<dbReference type="GO" id="GO:0016301">
    <property type="term" value="F:kinase activity"/>
    <property type="evidence" value="ECO:0007669"/>
    <property type="project" value="UniProtKB-KW"/>
</dbReference>
<evidence type="ECO:0000313" key="2">
    <source>
        <dbReference type="Proteomes" id="UP001229346"/>
    </source>
</evidence>
<dbReference type="Pfam" id="PF08810">
    <property type="entry name" value="KapB"/>
    <property type="match status" value="1"/>
</dbReference>
<sequence length="133" mass="15143">MMETINRNEHDFHAGDMVRAEVRTGQYVGELVELNGPRALVKVLAVLKHPEQGDLHSPYNPDVPMFHERRALSYTEKTTVLLRDLKSYSGPVPDYKQSLLAAAEAEIAGLDRLQRWSAKGLEQLIQLKKEYDK</sequence>
<keyword evidence="1" id="KW-0418">Kinase</keyword>
<evidence type="ECO:0000313" key="1">
    <source>
        <dbReference type="EMBL" id="MDQ0115208.1"/>
    </source>
</evidence>
<organism evidence="1 2">
    <name type="scientific">Paenibacillus harenae</name>
    <dbReference type="NCBI Taxonomy" id="306543"/>
    <lineage>
        <taxon>Bacteria</taxon>
        <taxon>Bacillati</taxon>
        <taxon>Bacillota</taxon>
        <taxon>Bacilli</taxon>
        <taxon>Bacillales</taxon>
        <taxon>Paenibacillaceae</taxon>
        <taxon>Paenibacillus</taxon>
    </lineage>
</organism>
<keyword evidence="1" id="KW-0808">Transferase</keyword>
<dbReference type="Proteomes" id="UP001229346">
    <property type="component" value="Unassembled WGS sequence"/>
</dbReference>
<dbReference type="EMBL" id="JAUSSU010000010">
    <property type="protein sequence ID" value="MDQ0115208.1"/>
    <property type="molecule type" value="Genomic_DNA"/>
</dbReference>
<accession>A0ABT9U889</accession>
<dbReference type="InterPro" id="IPR038080">
    <property type="entry name" value="KapB_sf"/>
</dbReference>
<reference evidence="1 2" key="1">
    <citation type="submission" date="2023-07" db="EMBL/GenBank/DDBJ databases">
        <title>Sorghum-associated microbial communities from plants grown in Nebraska, USA.</title>
        <authorList>
            <person name="Schachtman D."/>
        </authorList>
    </citation>
    <scope>NUCLEOTIDE SEQUENCE [LARGE SCALE GENOMIC DNA]</scope>
    <source>
        <strain evidence="1 2">CC482</strain>
    </source>
</reference>
<name>A0ABT9U889_PAEHA</name>
<dbReference type="SUPFAM" id="SSF141251">
    <property type="entry name" value="Kinase-associated protein B-like"/>
    <property type="match status" value="1"/>
</dbReference>
<proteinExistence type="predicted"/>
<dbReference type="InterPro" id="IPR014916">
    <property type="entry name" value="KapB"/>
</dbReference>
<keyword evidence="2" id="KW-1185">Reference proteome</keyword>
<comment type="caution">
    <text evidence="1">The sequence shown here is derived from an EMBL/GenBank/DDBJ whole genome shotgun (WGS) entry which is preliminary data.</text>
</comment>
<protein>
    <submittedName>
        <fullName evidence="1">Kinase-associated protein B</fullName>
    </submittedName>
</protein>
<dbReference type="SMART" id="SM01298">
    <property type="entry name" value="KapB"/>
    <property type="match status" value="1"/>
</dbReference>